<accession>A0A816ED95</accession>
<gene>
    <name evidence="2" type="ORF">JXQ802_LOCUS54102</name>
    <name evidence="1" type="ORF">PYM288_LOCUS37680</name>
</gene>
<dbReference type="EMBL" id="CAJNOH010008400">
    <property type="protein sequence ID" value="CAF1479152.1"/>
    <property type="molecule type" value="Genomic_DNA"/>
</dbReference>
<evidence type="ECO:0000313" key="1">
    <source>
        <dbReference type="EMBL" id="CAF1479152.1"/>
    </source>
</evidence>
<dbReference type="Proteomes" id="UP000663870">
    <property type="component" value="Unassembled WGS sequence"/>
</dbReference>
<name>A0A816ED95_9BILA</name>
<evidence type="ECO:0000313" key="2">
    <source>
        <dbReference type="EMBL" id="CAF1647499.1"/>
    </source>
</evidence>
<dbReference type="AlphaFoldDB" id="A0A816ED95"/>
<evidence type="ECO:0000313" key="3">
    <source>
        <dbReference type="Proteomes" id="UP000663870"/>
    </source>
</evidence>
<keyword evidence="3" id="KW-1185">Reference proteome</keyword>
<protein>
    <submittedName>
        <fullName evidence="2">Uncharacterized protein</fullName>
    </submittedName>
</protein>
<comment type="caution">
    <text evidence="2">The sequence shown here is derived from an EMBL/GenBank/DDBJ whole genome shotgun (WGS) entry which is preliminary data.</text>
</comment>
<sequence length="107" mass="12683">MDNVDPVQNVQAVNVHGFYVNRPENRPVTFARLEKGLLLFLDVYEQSKTNLASEIALWDHRVCYDLIQDGQCQCDQCPRVHGTKYRQTNLCPFWRLDERHTPEYWKT</sequence>
<dbReference type="Proteomes" id="UP000663854">
    <property type="component" value="Unassembled WGS sequence"/>
</dbReference>
<proteinExistence type="predicted"/>
<reference evidence="2" key="1">
    <citation type="submission" date="2021-02" db="EMBL/GenBank/DDBJ databases">
        <authorList>
            <person name="Nowell W R."/>
        </authorList>
    </citation>
    <scope>NUCLEOTIDE SEQUENCE</scope>
</reference>
<organism evidence="2 3">
    <name type="scientific">Rotaria sordida</name>
    <dbReference type="NCBI Taxonomy" id="392033"/>
    <lineage>
        <taxon>Eukaryota</taxon>
        <taxon>Metazoa</taxon>
        <taxon>Spiralia</taxon>
        <taxon>Gnathifera</taxon>
        <taxon>Rotifera</taxon>
        <taxon>Eurotatoria</taxon>
        <taxon>Bdelloidea</taxon>
        <taxon>Philodinida</taxon>
        <taxon>Philodinidae</taxon>
        <taxon>Rotaria</taxon>
    </lineage>
</organism>
<dbReference type="EMBL" id="CAJNOL010010086">
    <property type="protein sequence ID" value="CAF1647499.1"/>
    <property type="molecule type" value="Genomic_DNA"/>
</dbReference>